<dbReference type="InterPro" id="IPR036388">
    <property type="entry name" value="WH-like_DNA-bd_sf"/>
</dbReference>
<dbReference type="Gene3D" id="1.10.10.10">
    <property type="entry name" value="Winged helix-like DNA-binding domain superfamily/Winged helix DNA-binding domain"/>
    <property type="match status" value="1"/>
</dbReference>
<keyword evidence="4" id="KW-0804">Transcription</keyword>
<dbReference type="RefSeq" id="WP_191087758.1">
    <property type="nucleotide sequence ID" value="NZ_CP061723.1"/>
</dbReference>
<dbReference type="InterPro" id="IPR000847">
    <property type="entry name" value="LysR_HTH_N"/>
</dbReference>
<dbReference type="InterPro" id="IPR036390">
    <property type="entry name" value="WH_DNA-bd_sf"/>
</dbReference>
<protein>
    <submittedName>
        <fullName evidence="6">LysR family transcriptional regulator</fullName>
    </submittedName>
</protein>
<dbReference type="Proteomes" id="UP000516786">
    <property type="component" value="Chromosome"/>
</dbReference>
<gene>
    <name evidence="6" type="ORF">ID616_14210</name>
</gene>
<dbReference type="InterPro" id="IPR058163">
    <property type="entry name" value="LysR-type_TF_proteobact-type"/>
</dbReference>
<keyword evidence="2" id="KW-0805">Transcription regulation</keyword>
<dbReference type="EMBL" id="CP061723">
    <property type="protein sequence ID" value="QOD00767.1"/>
    <property type="molecule type" value="Genomic_DNA"/>
</dbReference>
<evidence type="ECO:0000256" key="1">
    <source>
        <dbReference type="ARBA" id="ARBA00009437"/>
    </source>
</evidence>
<dbReference type="CDD" id="cd08422">
    <property type="entry name" value="PBP2_CrgA_like"/>
    <property type="match status" value="1"/>
</dbReference>
<keyword evidence="3" id="KW-0238">DNA-binding</keyword>
<evidence type="ECO:0000256" key="4">
    <source>
        <dbReference type="ARBA" id="ARBA00023163"/>
    </source>
</evidence>
<reference evidence="6 7" key="1">
    <citation type="submission" date="2020-09" db="EMBL/GenBank/DDBJ databases">
        <title>Co-existence of a novel multidrug-resistance efflux pump with carbapenem resistance gene blaVIM-2 in one megaplasmid in Pseudomonas putida.</title>
        <authorList>
            <person name="Peng K."/>
            <person name="Li R."/>
        </authorList>
    </citation>
    <scope>NUCLEOTIDE SEQUENCE [LARGE SCALE GENOMIC DNA]</scope>
    <source>
        <strain evidence="6 7">ZXPA-20</strain>
    </source>
</reference>
<evidence type="ECO:0000259" key="5">
    <source>
        <dbReference type="PROSITE" id="PS50931"/>
    </source>
</evidence>
<dbReference type="InterPro" id="IPR005119">
    <property type="entry name" value="LysR_subst-bd"/>
</dbReference>
<evidence type="ECO:0000256" key="2">
    <source>
        <dbReference type="ARBA" id="ARBA00023015"/>
    </source>
</evidence>
<evidence type="ECO:0000313" key="7">
    <source>
        <dbReference type="Proteomes" id="UP000516786"/>
    </source>
</evidence>
<evidence type="ECO:0000313" key="6">
    <source>
        <dbReference type="EMBL" id="QOD00767.1"/>
    </source>
</evidence>
<dbReference type="PANTHER" id="PTHR30537">
    <property type="entry name" value="HTH-TYPE TRANSCRIPTIONAL REGULATOR"/>
    <property type="match status" value="1"/>
</dbReference>
<dbReference type="GO" id="GO:0003677">
    <property type="term" value="F:DNA binding"/>
    <property type="evidence" value="ECO:0007669"/>
    <property type="project" value="UniProtKB-KW"/>
</dbReference>
<dbReference type="Pfam" id="PF03466">
    <property type="entry name" value="LysR_substrate"/>
    <property type="match status" value="1"/>
</dbReference>
<dbReference type="PROSITE" id="PS50931">
    <property type="entry name" value="HTH_LYSR"/>
    <property type="match status" value="1"/>
</dbReference>
<dbReference type="SUPFAM" id="SSF46785">
    <property type="entry name" value="Winged helix' DNA-binding domain"/>
    <property type="match status" value="1"/>
</dbReference>
<dbReference type="Pfam" id="PF00126">
    <property type="entry name" value="HTH_1"/>
    <property type="match status" value="1"/>
</dbReference>
<comment type="similarity">
    <text evidence="1">Belongs to the LysR transcriptional regulatory family.</text>
</comment>
<evidence type="ECO:0000256" key="3">
    <source>
        <dbReference type="ARBA" id="ARBA00023125"/>
    </source>
</evidence>
<feature type="domain" description="HTH lysR-type" evidence="5">
    <location>
        <begin position="3"/>
        <end position="60"/>
    </location>
</feature>
<dbReference type="PANTHER" id="PTHR30537:SF3">
    <property type="entry name" value="TRANSCRIPTIONAL REGULATORY PROTEIN"/>
    <property type="match status" value="1"/>
</dbReference>
<sequence>MLDRLEMIRVFLAVADASSFRGAANQLSTSPQKVTRAVQELERLLAEPLFHRSTRQVRITDFGRELAIDARAAVDRFDKLFAAEDRGGDEVVAGRVGLTAPHAIGKLYLTRFLSELRQQHPQLRVDLSLDDELTDTVVSKIDIGIRVGTVRDRRFIARTVATVPLIVVASPALIASTGTPSNLVELKDMPLSLLQDRRSGRGWPWIFSNEESFTPEQSSFSCDDPETELEMVLQGAVFAQVPLYLAQPHLSQGSLVEVLPHLAPQPLDLVLYRTRPGPVPRRIRLVYEFLLKKLGDADLFPGGPLTVLGRFHAER</sequence>
<dbReference type="SUPFAM" id="SSF53850">
    <property type="entry name" value="Periplasmic binding protein-like II"/>
    <property type="match status" value="1"/>
</dbReference>
<dbReference type="AlphaFoldDB" id="A0ABD7BML2"/>
<dbReference type="Gene3D" id="3.40.190.290">
    <property type="match status" value="1"/>
</dbReference>
<accession>A0ABD7BML2</accession>
<name>A0ABD7BML2_PSEPU</name>
<proteinExistence type="inferred from homology"/>
<organism evidence="6 7">
    <name type="scientific">Pseudomonas putida</name>
    <name type="common">Arthrobacter siderocapsulatus</name>
    <dbReference type="NCBI Taxonomy" id="303"/>
    <lineage>
        <taxon>Bacteria</taxon>
        <taxon>Pseudomonadati</taxon>
        <taxon>Pseudomonadota</taxon>
        <taxon>Gammaproteobacteria</taxon>
        <taxon>Pseudomonadales</taxon>
        <taxon>Pseudomonadaceae</taxon>
        <taxon>Pseudomonas</taxon>
    </lineage>
</organism>